<sequence>MEAALPDTQHTGPVSQKAPATDISDFLKTQPSAIQCKLTVGSPDDPLEHEANDIADRVMRMPDSNFIRNKSDNFASTTTTVASAPQLTTSFIQRQQVTTSGATSSIASQIRFRPTGVMTRRQFDDYVKTYYGVADVHTGTQTEQEGRLTRHGVPAPTIPNWQSWDPGTASDDYTSIVDAMENILVSVGAMPQINRIIFFQMDYEPDPATGVGTPRTDTGASFGAGELVIYEAFNGTTDPATGRSTSAGTPLRSQSRSENIGYIITHELGHGIGEAASNGGPQMFNQYRAAVGWVGSPPVLYDIGQQDVIDAISNSTTPPAQYIITPRRWSDPTVIDQPMSRYSVAGGPGEDFAEAIAAYITNPSSLQQRSPARYNFINSNMAAWANRMRQTAPAYIRPPQGDFPVPSGDTRYA</sequence>
<dbReference type="EMBL" id="WVHT01000001">
    <property type="protein sequence ID" value="MXV49681.1"/>
    <property type="molecule type" value="Genomic_DNA"/>
</dbReference>
<dbReference type="RefSeq" id="WP_160842855.1">
    <property type="nucleotide sequence ID" value="NZ_WVHT01000001.1"/>
</dbReference>
<accession>A0A7K1Y5L7</accession>
<dbReference type="Proteomes" id="UP000466586">
    <property type="component" value="Unassembled WGS sequence"/>
</dbReference>
<evidence type="ECO:0000313" key="1">
    <source>
        <dbReference type="EMBL" id="MXV49681.1"/>
    </source>
</evidence>
<proteinExistence type="predicted"/>
<gene>
    <name evidence="1" type="ORF">GS399_01755</name>
</gene>
<comment type="caution">
    <text evidence="1">The sequence shown here is derived from an EMBL/GenBank/DDBJ whole genome shotgun (WGS) entry which is preliminary data.</text>
</comment>
<dbReference type="AlphaFoldDB" id="A0A7K1Y5L7"/>
<reference evidence="1 2" key="1">
    <citation type="submission" date="2019-11" db="EMBL/GenBank/DDBJ databases">
        <title>Pedobacter sp. HMF7647 Genome sequencing and assembly.</title>
        <authorList>
            <person name="Kang H."/>
            <person name="Kim H."/>
            <person name="Joh K."/>
        </authorList>
    </citation>
    <scope>NUCLEOTIDE SEQUENCE [LARGE SCALE GENOMIC DNA]</scope>
    <source>
        <strain evidence="1 2">HMF7647</strain>
    </source>
</reference>
<protein>
    <submittedName>
        <fullName evidence="1">Uncharacterized protein</fullName>
    </submittedName>
</protein>
<evidence type="ECO:0000313" key="2">
    <source>
        <dbReference type="Proteomes" id="UP000466586"/>
    </source>
</evidence>
<organism evidence="1 2">
    <name type="scientific">Hufsiella arboris</name>
    <dbReference type="NCBI Taxonomy" id="2695275"/>
    <lineage>
        <taxon>Bacteria</taxon>
        <taxon>Pseudomonadati</taxon>
        <taxon>Bacteroidota</taxon>
        <taxon>Sphingobacteriia</taxon>
        <taxon>Sphingobacteriales</taxon>
        <taxon>Sphingobacteriaceae</taxon>
        <taxon>Hufsiella</taxon>
    </lineage>
</organism>
<name>A0A7K1Y5L7_9SPHI</name>
<keyword evidence="2" id="KW-1185">Reference proteome</keyword>